<gene>
    <name evidence="3" type="ORF">L1785_22485</name>
</gene>
<keyword evidence="4" id="KW-1185">Reference proteome</keyword>
<evidence type="ECO:0000256" key="1">
    <source>
        <dbReference type="SAM" id="SignalP"/>
    </source>
</evidence>
<dbReference type="AlphaFoldDB" id="A0AA41QIN0"/>
<organism evidence="3 4">
    <name type="scientific">Antribacter soli</name>
    <dbReference type="NCBI Taxonomy" id="2910976"/>
    <lineage>
        <taxon>Bacteria</taxon>
        <taxon>Bacillati</taxon>
        <taxon>Actinomycetota</taxon>
        <taxon>Actinomycetes</taxon>
        <taxon>Micrococcales</taxon>
        <taxon>Promicromonosporaceae</taxon>
        <taxon>Antribacter</taxon>
    </lineage>
</organism>
<protein>
    <submittedName>
        <fullName evidence="3">Septum formation family protein</fullName>
    </submittedName>
</protein>
<dbReference type="Proteomes" id="UP001165405">
    <property type="component" value="Unassembled WGS sequence"/>
</dbReference>
<comment type="caution">
    <text evidence="3">The sequence shown here is derived from an EMBL/GenBank/DDBJ whole genome shotgun (WGS) entry which is preliminary data.</text>
</comment>
<reference evidence="3" key="1">
    <citation type="submission" date="2022-01" db="EMBL/GenBank/DDBJ databases">
        <title>Antribacter sp. nov., isolated from Guizhou of China.</title>
        <authorList>
            <person name="Chengliang C."/>
            <person name="Ya Z."/>
        </authorList>
    </citation>
    <scope>NUCLEOTIDE SEQUENCE</scope>
    <source>
        <strain evidence="3">KLBMP 9083</strain>
    </source>
</reference>
<evidence type="ECO:0000259" key="2">
    <source>
        <dbReference type="Pfam" id="PF13845"/>
    </source>
</evidence>
<proteinExistence type="predicted"/>
<evidence type="ECO:0000313" key="4">
    <source>
        <dbReference type="Proteomes" id="UP001165405"/>
    </source>
</evidence>
<feature type="signal peptide" evidence="1">
    <location>
        <begin position="1"/>
        <end position="34"/>
    </location>
</feature>
<name>A0AA41QIN0_9MICO</name>
<feature type="chain" id="PRO_5041287044" evidence="1">
    <location>
        <begin position="35"/>
        <end position="178"/>
    </location>
</feature>
<dbReference type="Pfam" id="PF13845">
    <property type="entry name" value="Septum_form"/>
    <property type="match status" value="1"/>
</dbReference>
<dbReference type="EMBL" id="JAKGSG010000070">
    <property type="protein sequence ID" value="MCF4123731.1"/>
    <property type="molecule type" value="Genomic_DNA"/>
</dbReference>
<evidence type="ECO:0000313" key="3">
    <source>
        <dbReference type="EMBL" id="MCF4123731.1"/>
    </source>
</evidence>
<accession>A0AA41QIN0</accession>
<dbReference type="InterPro" id="IPR026004">
    <property type="entry name" value="Septum_form"/>
</dbReference>
<feature type="domain" description="Septum formation-related" evidence="2">
    <location>
        <begin position="76"/>
        <end position="156"/>
    </location>
</feature>
<sequence length="178" mass="18770">MTSIEAPVGPRSRRRVVVGVCVGALVLAASGAAAAVVALGQGPDARADSLEVDWLDLLPGDCYVPEQVESYPVPEESSTVEVVPCDEPHGAEVLLVDVLPDGPWPGEAENWKTAWSRCIPAFEDFAGVPYEEPNTALRAAPPTEQSWGDGDRMLACMIVPGYDVTGSMRGRGAELVAP</sequence>
<dbReference type="RefSeq" id="WP_236091478.1">
    <property type="nucleotide sequence ID" value="NZ_JAKGSG010000070.1"/>
</dbReference>
<keyword evidence="1" id="KW-0732">Signal</keyword>